<protein>
    <submittedName>
        <fullName evidence="1">Uncharacterized protein</fullName>
    </submittedName>
</protein>
<dbReference type="EMBL" id="BMHT01000011">
    <property type="protein sequence ID" value="GGF27288.1"/>
    <property type="molecule type" value="Genomic_DNA"/>
</dbReference>
<dbReference type="Proteomes" id="UP000632273">
    <property type="component" value="Unassembled WGS sequence"/>
</dbReference>
<proteinExistence type="predicted"/>
<keyword evidence="2" id="KW-1185">Reference proteome</keyword>
<comment type="caution">
    <text evidence="1">The sequence shown here is derived from an EMBL/GenBank/DDBJ whole genome shotgun (WGS) entry which is preliminary data.</text>
</comment>
<name>A0ABQ1UVP5_9BACT</name>
<evidence type="ECO:0000313" key="2">
    <source>
        <dbReference type="Proteomes" id="UP000632273"/>
    </source>
</evidence>
<reference evidence="2" key="1">
    <citation type="journal article" date="2019" name="Int. J. Syst. Evol. Microbiol.">
        <title>The Global Catalogue of Microorganisms (GCM) 10K type strain sequencing project: providing services to taxonomists for standard genome sequencing and annotation.</title>
        <authorList>
            <consortium name="The Broad Institute Genomics Platform"/>
            <consortium name="The Broad Institute Genome Sequencing Center for Infectious Disease"/>
            <person name="Wu L."/>
            <person name="Ma J."/>
        </authorList>
    </citation>
    <scope>NUCLEOTIDE SEQUENCE [LARGE SCALE GENOMIC DNA]</scope>
    <source>
        <strain evidence="2">CGMCC 1.15197</strain>
    </source>
</reference>
<gene>
    <name evidence="1" type="ORF">GCM10011383_43680</name>
</gene>
<sequence length="209" mass="23658">MSKAKYLLSGTTAKVDPTGAVAVFTNYRDELFFESGKLLIQQDFDPIAVLTVQAAATKKGQWLYATSFADETRNDTVACYHLTRSVTGDTCTLELRERIDNHLRRWRSNNSTQLSWQIEVAKRQVTATQGALSRNEYQWRRTYKPNADFSETLGIAGMSSMGAGVVAKTLLYKREYRRINKGKAVDTYTVMDPLSHQVAFTFTILSLYQ</sequence>
<accession>A0ABQ1UVP5</accession>
<evidence type="ECO:0000313" key="1">
    <source>
        <dbReference type="EMBL" id="GGF27288.1"/>
    </source>
</evidence>
<organism evidence="1 2">
    <name type="scientific">Hymenobacter cavernae</name>
    <dbReference type="NCBI Taxonomy" id="2044852"/>
    <lineage>
        <taxon>Bacteria</taxon>
        <taxon>Pseudomonadati</taxon>
        <taxon>Bacteroidota</taxon>
        <taxon>Cytophagia</taxon>
        <taxon>Cytophagales</taxon>
        <taxon>Hymenobacteraceae</taxon>
        <taxon>Hymenobacter</taxon>
    </lineage>
</organism>